<keyword evidence="3" id="KW-1185">Reference proteome</keyword>
<keyword evidence="1" id="KW-0812">Transmembrane</keyword>
<dbReference type="RefSeq" id="WP_092543979.1">
    <property type="nucleotide sequence ID" value="NZ_BOMJ01000039.1"/>
</dbReference>
<evidence type="ECO:0000313" key="2">
    <source>
        <dbReference type="EMBL" id="SDS99972.1"/>
    </source>
</evidence>
<accession>A0A1H1WSF0</accession>
<gene>
    <name evidence="2" type="ORF">SAMN04489716_2217</name>
</gene>
<keyword evidence="1" id="KW-1133">Transmembrane helix</keyword>
<organism evidence="2 3">
    <name type="scientific">Actinoplanes derwentensis</name>
    <dbReference type="NCBI Taxonomy" id="113562"/>
    <lineage>
        <taxon>Bacteria</taxon>
        <taxon>Bacillati</taxon>
        <taxon>Actinomycetota</taxon>
        <taxon>Actinomycetes</taxon>
        <taxon>Micromonosporales</taxon>
        <taxon>Micromonosporaceae</taxon>
        <taxon>Actinoplanes</taxon>
    </lineage>
</organism>
<dbReference type="AlphaFoldDB" id="A0A1H1WSF0"/>
<evidence type="ECO:0000256" key="1">
    <source>
        <dbReference type="SAM" id="Phobius"/>
    </source>
</evidence>
<proteinExistence type="predicted"/>
<dbReference type="EMBL" id="LT629758">
    <property type="protein sequence ID" value="SDS99972.1"/>
    <property type="molecule type" value="Genomic_DNA"/>
</dbReference>
<keyword evidence="1" id="KW-0472">Membrane</keyword>
<protein>
    <submittedName>
        <fullName evidence="2">Uncharacterized protein</fullName>
    </submittedName>
</protein>
<reference evidence="2 3" key="1">
    <citation type="submission" date="2016-10" db="EMBL/GenBank/DDBJ databases">
        <authorList>
            <person name="de Groot N.N."/>
        </authorList>
    </citation>
    <scope>NUCLEOTIDE SEQUENCE [LARGE SCALE GENOMIC DNA]</scope>
    <source>
        <strain evidence="2 3">DSM 43941</strain>
    </source>
</reference>
<sequence length="210" mass="21917">MPFTLSHPAAILPLCRRPPAAPARPARWWPLLVLAAGGVVGAGLQLAEPSLRAVVIGAMSGVGAALILYALAWHLFAKADNDRMTDLDTLRGIWNRACADEGTGPGDRHLAALILVDNVVQNGGPNHAADSCEPAQLAAAAAGARYFGLNDLAAVIDELPAAASDRDDDEAEDRLSDAYHEVFPDTSRLDAALAARYAVAPADFEPVVGP</sequence>
<dbReference type="Proteomes" id="UP000198688">
    <property type="component" value="Chromosome I"/>
</dbReference>
<evidence type="ECO:0000313" key="3">
    <source>
        <dbReference type="Proteomes" id="UP000198688"/>
    </source>
</evidence>
<name>A0A1H1WSF0_9ACTN</name>
<feature type="transmembrane region" description="Helical" evidence="1">
    <location>
        <begin position="26"/>
        <end position="47"/>
    </location>
</feature>
<feature type="transmembrane region" description="Helical" evidence="1">
    <location>
        <begin position="53"/>
        <end position="76"/>
    </location>
</feature>